<reference evidence="2 3" key="1">
    <citation type="journal article" date="2015" name="Genome Biol.">
        <title>Comparative genomics of Steinernema reveals deeply conserved gene regulatory networks.</title>
        <authorList>
            <person name="Dillman A.R."/>
            <person name="Macchietto M."/>
            <person name="Porter C.F."/>
            <person name="Rogers A."/>
            <person name="Williams B."/>
            <person name="Antoshechkin I."/>
            <person name="Lee M.M."/>
            <person name="Goodwin Z."/>
            <person name="Lu X."/>
            <person name="Lewis E.E."/>
            <person name="Goodrich-Blair H."/>
            <person name="Stock S.P."/>
            <person name="Adams B.J."/>
            <person name="Sternberg P.W."/>
            <person name="Mortazavi A."/>
        </authorList>
    </citation>
    <scope>NUCLEOTIDE SEQUENCE [LARGE SCALE GENOMIC DNA]</scope>
    <source>
        <strain evidence="2 3">ALL</strain>
    </source>
</reference>
<keyword evidence="1" id="KW-0812">Transmembrane</keyword>
<dbReference type="Proteomes" id="UP000298663">
    <property type="component" value="Unassembled WGS sequence"/>
</dbReference>
<name>A0A4U5LTF9_STECR</name>
<proteinExistence type="predicted"/>
<dbReference type="EMBL" id="AZBU02000012">
    <property type="protein sequence ID" value="TKR59354.1"/>
    <property type="molecule type" value="Genomic_DNA"/>
</dbReference>
<evidence type="ECO:0000256" key="1">
    <source>
        <dbReference type="SAM" id="Phobius"/>
    </source>
</evidence>
<protein>
    <submittedName>
        <fullName evidence="2">Uncharacterized protein</fullName>
    </submittedName>
</protein>
<organism evidence="2 3">
    <name type="scientific">Steinernema carpocapsae</name>
    <name type="common">Entomopathogenic nematode</name>
    <dbReference type="NCBI Taxonomy" id="34508"/>
    <lineage>
        <taxon>Eukaryota</taxon>
        <taxon>Metazoa</taxon>
        <taxon>Ecdysozoa</taxon>
        <taxon>Nematoda</taxon>
        <taxon>Chromadorea</taxon>
        <taxon>Rhabditida</taxon>
        <taxon>Tylenchina</taxon>
        <taxon>Panagrolaimomorpha</taxon>
        <taxon>Strongyloidoidea</taxon>
        <taxon>Steinernematidae</taxon>
        <taxon>Steinernema</taxon>
    </lineage>
</organism>
<evidence type="ECO:0000313" key="3">
    <source>
        <dbReference type="Proteomes" id="UP000298663"/>
    </source>
</evidence>
<comment type="caution">
    <text evidence="2">The sequence shown here is derived from an EMBL/GenBank/DDBJ whole genome shotgun (WGS) entry which is preliminary data.</text>
</comment>
<keyword evidence="3" id="KW-1185">Reference proteome</keyword>
<gene>
    <name evidence="2" type="ORF">L596_029038</name>
</gene>
<sequence length="94" mass="10463">MHVPIARRSRRQLFDASVPTHFVDSALLALRSQVQGLVVLRAAAAVISVEQGALCLLSNDPNVLLWQFLLVNLACVLLLFLGHARFGEFLRDHF</sequence>
<feature type="transmembrane region" description="Helical" evidence="1">
    <location>
        <begin position="65"/>
        <end position="84"/>
    </location>
</feature>
<evidence type="ECO:0000313" key="2">
    <source>
        <dbReference type="EMBL" id="TKR59354.1"/>
    </source>
</evidence>
<keyword evidence="1" id="KW-1133">Transmembrane helix</keyword>
<dbReference type="AlphaFoldDB" id="A0A4U5LTF9"/>
<reference evidence="2 3" key="2">
    <citation type="journal article" date="2019" name="G3 (Bethesda)">
        <title>Hybrid Assembly of the Genome of the Entomopathogenic Nematode Steinernema carpocapsae Identifies the X-Chromosome.</title>
        <authorList>
            <person name="Serra L."/>
            <person name="Macchietto M."/>
            <person name="Macias-Munoz A."/>
            <person name="McGill C.J."/>
            <person name="Rodriguez I.M."/>
            <person name="Rodriguez B."/>
            <person name="Murad R."/>
            <person name="Mortazavi A."/>
        </authorList>
    </citation>
    <scope>NUCLEOTIDE SEQUENCE [LARGE SCALE GENOMIC DNA]</scope>
    <source>
        <strain evidence="2 3">ALL</strain>
    </source>
</reference>
<accession>A0A4U5LTF9</accession>
<keyword evidence="1" id="KW-0472">Membrane</keyword>